<dbReference type="InterPro" id="IPR036396">
    <property type="entry name" value="Cyt_P450_sf"/>
</dbReference>
<proteinExistence type="inferred from homology"/>
<dbReference type="SUPFAM" id="SSF48264">
    <property type="entry name" value="Cytochrome P450"/>
    <property type="match status" value="1"/>
</dbReference>
<dbReference type="InterPro" id="IPR001128">
    <property type="entry name" value="Cyt_P450"/>
</dbReference>
<keyword evidence="3" id="KW-1185">Reference proteome</keyword>
<dbReference type="EMBL" id="JAVREQ010000032">
    <property type="protein sequence ID" value="MDT0382189.1"/>
    <property type="molecule type" value="Genomic_DNA"/>
</dbReference>
<dbReference type="Gene3D" id="1.10.630.10">
    <property type="entry name" value="Cytochrome P450"/>
    <property type="match status" value="1"/>
</dbReference>
<dbReference type="PANTHER" id="PTHR46696">
    <property type="entry name" value="P450, PUTATIVE (EUROFUNG)-RELATED"/>
    <property type="match status" value="1"/>
</dbReference>
<sequence>MPEPGACVPDDVNPLRPDFWRLPGPQREAAFACLRAREQPVLVEEGERGRTFALVRHCEVTEASRRPEVFRSAPGATTPPPARWVRALFGASMVNLDGPEHARLRGVVARAFTPRILARAEDDIRRTADRVVDGIAGAVGGDGTGDFVAAVAAPMPFHVLCRMMGIPEAERERIQVLIDRASEHVGLDRTLAQRLRTPGRGLRALAGMHRIVARVGRERRERPGDDLISRLVAPDRDGQSLSSRELGAFFSLLLVAGVETTRNALAHGLHLLTVHPGQREVLRSGLDAHLDTAVEEIVRHSTPIHQFRRTVAGEYGGGPAGYRPGDRVILCYGSANRDERVFADPEAFDVTRSPNPHLGFGGGGPHYCLGAHLARQEIRAVLHALLTRYPDVHTTAPPSVPPTSFDHRVARLPFRLSVPRGTMRV</sequence>
<dbReference type="RefSeq" id="WP_311675797.1">
    <property type="nucleotide sequence ID" value="NZ_JAVREQ010000032.1"/>
</dbReference>
<dbReference type="Proteomes" id="UP001183414">
    <property type="component" value="Unassembled WGS sequence"/>
</dbReference>
<accession>A0ABU2NZK6</accession>
<dbReference type="PRINTS" id="PR00359">
    <property type="entry name" value="BP450"/>
</dbReference>
<gene>
    <name evidence="2" type="ORF">RM572_25860</name>
</gene>
<name>A0ABU2NZK6_9ACTN</name>
<dbReference type="Pfam" id="PF00067">
    <property type="entry name" value="p450"/>
    <property type="match status" value="1"/>
</dbReference>
<protein>
    <submittedName>
        <fullName evidence="2">Cytochrome P450</fullName>
    </submittedName>
</protein>
<organism evidence="2 3">
    <name type="scientific">Streptomyces hazeniae</name>
    <dbReference type="NCBI Taxonomy" id="3075538"/>
    <lineage>
        <taxon>Bacteria</taxon>
        <taxon>Bacillati</taxon>
        <taxon>Actinomycetota</taxon>
        <taxon>Actinomycetes</taxon>
        <taxon>Kitasatosporales</taxon>
        <taxon>Streptomycetaceae</taxon>
        <taxon>Streptomyces</taxon>
    </lineage>
</organism>
<dbReference type="InterPro" id="IPR002397">
    <property type="entry name" value="Cyt_P450_B"/>
</dbReference>
<evidence type="ECO:0000313" key="3">
    <source>
        <dbReference type="Proteomes" id="UP001183414"/>
    </source>
</evidence>
<dbReference type="PANTHER" id="PTHR46696:SF4">
    <property type="entry name" value="BIOTIN BIOSYNTHESIS CYTOCHROME P450"/>
    <property type="match status" value="1"/>
</dbReference>
<comment type="similarity">
    <text evidence="1">Belongs to the cytochrome P450 family.</text>
</comment>
<evidence type="ECO:0000256" key="1">
    <source>
        <dbReference type="ARBA" id="ARBA00010617"/>
    </source>
</evidence>
<comment type="caution">
    <text evidence="2">The sequence shown here is derived from an EMBL/GenBank/DDBJ whole genome shotgun (WGS) entry which is preliminary data.</text>
</comment>
<evidence type="ECO:0000313" key="2">
    <source>
        <dbReference type="EMBL" id="MDT0382189.1"/>
    </source>
</evidence>
<reference evidence="3" key="1">
    <citation type="submission" date="2023-07" db="EMBL/GenBank/DDBJ databases">
        <title>30 novel species of actinomycetes from the DSMZ collection.</title>
        <authorList>
            <person name="Nouioui I."/>
        </authorList>
    </citation>
    <scope>NUCLEOTIDE SEQUENCE [LARGE SCALE GENOMIC DNA]</scope>
    <source>
        <strain evidence="3">DSM 42041</strain>
    </source>
</reference>